<sequence length="231" mass="25679">MFSPLALLVLGAVVASALAHPYGHDYHPGSEYKAGDYYDSDAKKYGYYDKDHEGHKKGYKYGDYGHYNGDYEHGDHDYGKKGYYGGDDYYKGAATGGHKHVHGEHADRDAKDADGYKKYSYYSEGNGPDGYYKKGTFGSEGYDSEHGQKHESKKAHGEGYYAGHHAGHKEHAGKHSDYQKAGGAKGYYGKGHEQHEGGYKNGEYAHAKHGDGHHQDHKETDYKYGKGHEGH</sequence>
<keyword evidence="2" id="KW-0732">Signal</keyword>
<name>A0A4U5PIQ2_STECR</name>
<feature type="compositionally biased region" description="Basic and acidic residues" evidence="1">
    <location>
        <begin position="143"/>
        <end position="157"/>
    </location>
</feature>
<evidence type="ECO:0000256" key="1">
    <source>
        <dbReference type="SAM" id="MobiDB-lite"/>
    </source>
</evidence>
<reference evidence="3 4" key="2">
    <citation type="journal article" date="2019" name="G3 (Bethesda)">
        <title>Hybrid Assembly of the Genome of the Entomopathogenic Nematode Steinernema carpocapsae Identifies the X-Chromosome.</title>
        <authorList>
            <person name="Serra L."/>
            <person name="Macchietto M."/>
            <person name="Macias-Munoz A."/>
            <person name="McGill C.J."/>
            <person name="Rodriguez I.M."/>
            <person name="Rodriguez B."/>
            <person name="Murad R."/>
            <person name="Mortazavi A."/>
        </authorList>
    </citation>
    <scope>NUCLEOTIDE SEQUENCE [LARGE SCALE GENOMIC DNA]</scope>
    <source>
        <strain evidence="3 4">ALL</strain>
    </source>
</reference>
<feature type="chain" id="PRO_5020663618" evidence="2">
    <location>
        <begin position="20"/>
        <end position="231"/>
    </location>
</feature>
<evidence type="ECO:0000313" key="3">
    <source>
        <dbReference type="EMBL" id="TKR96562.1"/>
    </source>
</evidence>
<evidence type="ECO:0000313" key="4">
    <source>
        <dbReference type="Proteomes" id="UP000298663"/>
    </source>
</evidence>
<accession>A0A4U5PIQ2</accession>
<feature type="compositionally biased region" description="Basic and acidic residues" evidence="1">
    <location>
        <begin position="169"/>
        <end position="178"/>
    </location>
</feature>
<feature type="region of interest" description="Disordered" evidence="1">
    <location>
        <begin position="141"/>
        <end position="231"/>
    </location>
</feature>
<protein>
    <submittedName>
        <fullName evidence="3">Uncharacterized protein</fullName>
    </submittedName>
</protein>
<organism evidence="3 4">
    <name type="scientific">Steinernema carpocapsae</name>
    <name type="common">Entomopathogenic nematode</name>
    <dbReference type="NCBI Taxonomy" id="34508"/>
    <lineage>
        <taxon>Eukaryota</taxon>
        <taxon>Metazoa</taxon>
        <taxon>Ecdysozoa</taxon>
        <taxon>Nematoda</taxon>
        <taxon>Chromadorea</taxon>
        <taxon>Rhabditida</taxon>
        <taxon>Tylenchina</taxon>
        <taxon>Panagrolaimomorpha</taxon>
        <taxon>Strongyloidoidea</taxon>
        <taxon>Steinernematidae</taxon>
        <taxon>Steinernema</taxon>
    </lineage>
</organism>
<reference evidence="3 4" key="1">
    <citation type="journal article" date="2015" name="Genome Biol.">
        <title>Comparative genomics of Steinernema reveals deeply conserved gene regulatory networks.</title>
        <authorList>
            <person name="Dillman A.R."/>
            <person name="Macchietto M."/>
            <person name="Porter C.F."/>
            <person name="Rogers A."/>
            <person name="Williams B."/>
            <person name="Antoshechkin I."/>
            <person name="Lee M.M."/>
            <person name="Goodwin Z."/>
            <person name="Lu X."/>
            <person name="Lewis E.E."/>
            <person name="Goodrich-Blair H."/>
            <person name="Stock S.P."/>
            <person name="Adams B.J."/>
            <person name="Sternberg P.W."/>
            <person name="Mortazavi A."/>
        </authorList>
    </citation>
    <scope>NUCLEOTIDE SEQUENCE [LARGE SCALE GENOMIC DNA]</scope>
    <source>
        <strain evidence="3 4">ALL</strain>
    </source>
</reference>
<proteinExistence type="predicted"/>
<keyword evidence="4" id="KW-1185">Reference proteome</keyword>
<comment type="caution">
    <text evidence="3">The sequence shown here is derived from an EMBL/GenBank/DDBJ whole genome shotgun (WGS) entry which is preliminary data.</text>
</comment>
<dbReference type="EMBL" id="AZBU02000002">
    <property type="protein sequence ID" value="TKR96562.1"/>
    <property type="molecule type" value="Genomic_DNA"/>
</dbReference>
<dbReference type="STRING" id="34508.A0A4U5PIQ2"/>
<dbReference type="Proteomes" id="UP000298663">
    <property type="component" value="Unassembled WGS sequence"/>
</dbReference>
<dbReference type="AlphaFoldDB" id="A0A4U5PIQ2"/>
<evidence type="ECO:0000256" key="2">
    <source>
        <dbReference type="SAM" id="SignalP"/>
    </source>
</evidence>
<feature type="signal peptide" evidence="2">
    <location>
        <begin position="1"/>
        <end position="19"/>
    </location>
</feature>
<dbReference type="OrthoDB" id="5867675at2759"/>
<feature type="compositionally biased region" description="Basic and acidic residues" evidence="1">
    <location>
        <begin position="190"/>
        <end position="231"/>
    </location>
</feature>
<gene>
    <name evidence="3" type="ORF">L596_010563</name>
</gene>